<gene>
    <name evidence="1" type="ORF">GFSPODELE1_LOCUS5826</name>
</gene>
<proteinExistence type="predicted"/>
<dbReference type="Proteomes" id="UP001497453">
    <property type="component" value="Chromosome 4"/>
</dbReference>
<organism evidence="1 2">
    <name type="scientific">Somion occarium</name>
    <dbReference type="NCBI Taxonomy" id="3059160"/>
    <lineage>
        <taxon>Eukaryota</taxon>
        <taxon>Fungi</taxon>
        <taxon>Dikarya</taxon>
        <taxon>Basidiomycota</taxon>
        <taxon>Agaricomycotina</taxon>
        <taxon>Agaricomycetes</taxon>
        <taxon>Polyporales</taxon>
        <taxon>Cerrenaceae</taxon>
        <taxon>Somion</taxon>
    </lineage>
</organism>
<reference evidence="2" key="1">
    <citation type="submission" date="2024-04" db="EMBL/GenBank/DDBJ databases">
        <authorList>
            <person name="Shaw F."/>
            <person name="Minotto A."/>
        </authorList>
    </citation>
    <scope>NUCLEOTIDE SEQUENCE [LARGE SCALE GENOMIC DNA]</scope>
</reference>
<sequence>MSGPVSVQTPSASYVLLCDFMFHLQNPTSRKCRGVSVDARVIANILRPRCVILDLTLNGVSSAGRHLNLLYRFQALSSAFQYYASFQHISMAVATFDWVLNPPDYRLFSATTLRPTHASMETVGNPFSTDNHFLLFPGHLIYSQHENLPGYSEEQRNFYEHPSY</sequence>
<evidence type="ECO:0000313" key="2">
    <source>
        <dbReference type="Proteomes" id="UP001497453"/>
    </source>
</evidence>
<evidence type="ECO:0000313" key="1">
    <source>
        <dbReference type="EMBL" id="CAL1706331.1"/>
    </source>
</evidence>
<dbReference type="EMBL" id="OZ037947">
    <property type="protein sequence ID" value="CAL1706331.1"/>
    <property type="molecule type" value="Genomic_DNA"/>
</dbReference>
<name>A0ABP1DES7_9APHY</name>
<protein>
    <submittedName>
        <fullName evidence="1">Uncharacterized protein</fullName>
    </submittedName>
</protein>
<keyword evidence="2" id="KW-1185">Reference proteome</keyword>
<accession>A0ABP1DES7</accession>